<proteinExistence type="predicted"/>
<dbReference type="Proteomes" id="UP001304071">
    <property type="component" value="Chromosome 2"/>
</dbReference>
<name>A0ABZ0QJ59_9VIBR</name>
<dbReference type="EMBL" id="CP138204">
    <property type="protein sequence ID" value="WPC75466.1"/>
    <property type="molecule type" value="Genomic_DNA"/>
</dbReference>
<gene>
    <name evidence="1" type="ORF">R8Z52_21290</name>
</gene>
<organism evidence="1 2">
    <name type="scientific">Vibrio porteresiae DSM 19223</name>
    <dbReference type="NCBI Taxonomy" id="1123496"/>
    <lineage>
        <taxon>Bacteria</taxon>
        <taxon>Pseudomonadati</taxon>
        <taxon>Pseudomonadota</taxon>
        <taxon>Gammaproteobacteria</taxon>
        <taxon>Vibrionales</taxon>
        <taxon>Vibrionaceae</taxon>
        <taxon>Vibrio</taxon>
    </lineage>
</organism>
<protein>
    <submittedName>
        <fullName evidence="1">Uncharacterized protein</fullName>
    </submittedName>
</protein>
<sequence>MNIHTKFSIGTIDSILKHIGNDACRFFGHSSFHLLPPEDKTSKYSGLEIHLGNGYSLVIQSYLGKDTGHSVIGFDEEESVFRRLYLKNLGGDMFECDRENLCFFIDGVIAKLAEIDELIVY</sequence>
<accession>A0ABZ0QJ59</accession>
<evidence type="ECO:0000313" key="2">
    <source>
        <dbReference type="Proteomes" id="UP001304071"/>
    </source>
</evidence>
<dbReference type="RefSeq" id="WP_261897451.1">
    <property type="nucleotide sequence ID" value="NZ_AP024896.1"/>
</dbReference>
<evidence type="ECO:0000313" key="1">
    <source>
        <dbReference type="EMBL" id="WPC75466.1"/>
    </source>
</evidence>
<reference evidence="1 2" key="1">
    <citation type="submission" date="2023-11" db="EMBL/GenBank/DDBJ databases">
        <title>Plant-associative lifestyle of Vibrio porteresiae and its evolutionary dynamics.</title>
        <authorList>
            <person name="Rameshkumar N."/>
            <person name="Kirti K."/>
        </authorList>
    </citation>
    <scope>NUCLEOTIDE SEQUENCE [LARGE SCALE GENOMIC DNA]</scope>
    <source>
        <strain evidence="1 2">MSSRF30</strain>
    </source>
</reference>
<keyword evidence="2" id="KW-1185">Reference proteome</keyword>